<keyword evidence="3" id="KW-0328">Glycosyltransferase</keyword>
<feature type="domain" description="Glycosyltransferase 2-like" evidence="11">
    <location>
        <begin position="2"/>
        <end position="128"/>
    </location>
</feature>
<dbReference type="InterPro" id="IPR050256">
    <property type="entry name" value="Glycosyltransferase_2"/>
</dbReference>
<evidence type="ECO:0000256" key="3">
    <source>
        <dbReference type="ARBA" id="ARBA00022676"/>
    </source>
</evidence>
<dbReference type="PANTHER" id="PTHR48090:SF3">
    <property type="entry name" value="UNDECAPRENYL-PHOSPHATE 4-DEOXY-4-FORMAMIDO-L-ARABINOSE TRANSFERASE"/>
    <property type="match status" value="1"/>
</dbReference>
<keyword evidence="6" id="KW-0448">Lipopolysaccharide biosynthesis</keyword>
<evidence type="ECO:0000256" key="5">
    <source>
        <dbReference type="ARBA" id="ARBA00022692"/>
    </source>
</evidence>
<feature type="transmembrane region" description="Helical" evidence="10">
    <location>
        <begin position="220"/>
        <end position="245"/>
    </location>
</feature>
<dbReference type="GO" id="GO:0016757">
    <property type="term" value="F:glycosyltransferase activity"/>
    <property type="evidence" value="ECO:0007669"/>
    <property type="project" value="UniProtKB-KW"/>
</dbReference>
<organism evidence="12 13">
    <name type="scientific">Nonomuraea montanisoli</name>
    <dbReference type="NCBI Taxonomy" id="2741721"/>
    <lineage>
        <taxon>Bacteria</taxon>
        <taxon>Bacillati</taxon>
        <taxon>Actinomycetota</taxon>
        <taxon>Actinomycetes</taxon>
        <taxon>Streptosporangiales</taxon>
        <taxon>Streptosporangiaceae</taxon>
        <taxon>Nonomuraea</taxon>
    </lineage>
</organism>
<protein>
    <submittedName>
        <fullName evidence="12">Glycosyltransferase family 2 protein</fullName>
    </submittedName>
</protein>
<dbReference type="GO" id="GO:0005886">
    <property type="term" value="C:plasma membrane"/>
    <property type="evidence" value="ECO:0007669"/>
    <property type="project" value="TreeGrafter"/>
</dbReference>
<dbReference type="InterPro" id="IPR029044">
    <property type="entry name" value="Nucleotide-diphossugar_trans"/>
</dbReference>
<evidence type="ECO:0000313" key="12">
    <source>
        <dbReference type="EMBL" id="NUW34403.1"/>
    </source>
</evidence>
<keyword evidence="13" id="KW-1185">Reference proteome</keyword>
<dbReference type="GO" id="GO:0009103">
    <property type="term" value="P:lipopolysaccharide biosynthetic process"/>
    <property type="evidence" value="ECO:0007669"/>
    <property type="project" value="UniProtKB-KW"/>
</dbReference>
<feature type="transmembrane region" description="Helical" evidence="10">
    <location>
        <begin position="251"/>
        <end position="271"/>
    </location>
</feature>
<evidence type="ECO:0000256" key="1">
    <source>
        <dbReference type="ARBA" id="ARBA00006739"/>
    </source>
</evidence>
<evidence type="ECO:0000256" key="2">
    <source>
        <dbReference type="ARBA" id="ARBA00022475"/>
    </source>
</evidence>
<feature type="region of interest" description="Disordered" evidence="9">
    <location>
        <begin position="296"/>
        <end position="323"/>
    </location>
</feature>
<comment type="caution">
    <text evidence="12">The sequence shown here is derived from an EMBL/GenBank/DDBJ whole genome shotgun (WGS) entry which is preliminary data.</text>
</comment>
<keyword evidence="8 10" id="KW-0472">Membrane</keyword>
<comment type="similarity">
    <text evidence="1">Belongs to the glycosyltransferase 2 family.</text>
</comment>
<evidence type="ECO:0000259" key="11">
    <source>
        <dbReference type="Pfam" id="PF00535"/>
    </source>
</evidence>
<keyword evidence="7 10" id="KW-1133">Transmembrane helix</keyword>
<evidence type="ECO:0000256" key="9">
    <source>
        <dbReference type="SAM" id="MobiDB-lite"/>
    </source>
</evidence>
<evidence type="ECO:0000313" key="13">
    <source>
        <dbReference type="Proteomes" id="UP000586042"/>
    </source>
</evidence>
<proteinExistence type="inferred from homology"/>
<keyword evidence="2" id="KW-1003">Cell membrane</keyword>
<keyword evidence="5 10" id="KW-0812">Transmembrane</keyword>
<dbReference type="Gene3D" id="3.90.550.10">
    <property type="entry name" value="Spore Coat Polysaccharide Biosynthesis Protein SpsA, Chain A"/>
    <property type="match status" value="1"/>
</dbReference>
<dbReference type="Proteomes" id="UP000586042">
    <property type="component" value="Unassembled WGS sequence"/>
</dbReference>
<dbReference type="Pfam" id="PF00535">
    <property type="entry name" value="Glycos_transf_2"/>
    <property type="match status" value="1"/>
</dbReference>
<reference evidence="12 13" key="1">
    <citation type="submission" date="2020-06" db="EMBL/GenBank/DDBJ databases">
        <title>Nonomuraea sp. SMC257, a novel actinomycete isolated from soil.</title>
        <authorList>
            <person name="Chanama M."/>
        </authorList>
    </citation>
    <scope>NUCLEOTIDE SEQUENCE [LARGE SCALE GENOMIC DNA]</scope>
    <source>
        <strain evidence="12 13">SMC257</strain>
    </source>
</reference>
<keyword evidence="4 12" id="KW-0808">Transferase</keyword>
<dbReference type="PANTHER" id="PTHR48090">
    <property type="entry name" value="UNDECAPRENYL-PHOSPHATE 4-DEOXY-4-FORMAMIDO-L-ARABINOSE TRANSFERASE-RELATED"/>
    <property type="match status" value="1"/>
</dbReference>
<sequence>MLVPCYNEGAQVETAHAELTAALAEICDLEILFVDDGSTDDSLDRIRRLAEADPRVRYLSFTRNFGIDAVMAAGFRYAGRPWTVQCDADLQVPPEEIWTLLAKAEEGYDVVFGRRRGRRDPLVRKAGSAGLHWAARRVFRIDMPRGASTFRLVRTGVARTITELRLPWFIPAVPLVGARYAAVPVTHRPRTAGRSRLRLARLAAHSFELFFGFSWRPLNAVYAAAALGGLLAPVLAVAALFGYGLPLVAPAQLLLSGLTLASVALVGRYLHRLLRDSGRLRSYWIRDSNLAVRPEDTLSGGLPSPPPPARAARLPVGEERISR</sequence>
<dbReference type="AlphaFoldDB" id="A0A7Y6IB11"/>
<evidence type="ECO:0000256" key="10">
    <source>
        <dbReference type="SAM" id="Phobius"/>
    </source>
</evidence>
<evidence type="ECO:0000256" key="6">
    <source>
        <dbReference type="ARBA" id="ARBA00022985"/>
    </source>
</evidence>
<dbReference type="InterPro" id="IPR001173">
    <property type="entry name" value="Glyco_trans_2-like"/>
</dbReference>
<dbReference type="EMBL" id="JABWGN010000009">
    <property type="protein sequence ID" value="NUW34403.1"/>
    <property type="molecule type" value="Genomic_DNA"/>
</dbReference>
<gene>
    <name evidence="12" type="ORF">HTZ77_23620</name>
</gene>
<name>A0A7Y6IB11_9ACTN</name>
<evidence type="ECO:0000256" key="4">
    <source>
        <dbReference type="ARBA" id="ARBA00022679"/>
    </source>
</evidence>
<dbReference type="CDD" id="cd04187">
    <property type="entry name" value="DPM1_like_bac"/>
    <property type="match status" value="1"/>
</dbReference>
<accession>A0A7Y6IB11</accession>
<evidence type="ECO:0000256" key="7">
    <source>
        <dbReference type="ARBA" id="ARBA00022989"/>
    </source>
</evidence>
<dbReference type="SUPFAM" id="SSF53448">
    <property type="entry name" value="Nucleotide-diphospho-sugar transferases"/>
    <property type="match status" value="1"/>
</dbReference>
<evidence type="ECO:0000256" key="8">
    <source>
        <dbReference type="ARBA" id="ARBA00023136"/>
    </source>
</evidence>